<keyword evidence="5" id="KW-0007">Acetylation</keyword>
<keyword evidence="2" id="KW-0479">Metal-binding</keyword>
<dbReference type="GO" id="GO:0045824">
    <property type="term" value="P:negative regulation of innate immune response"/>
    <property type="evidence" value="ECO:0007669"/>
    <property type="project" value="Ensembl"/>
</dbReference>
<organism evidence="10 11">
    <name type="scientific">Podarcis muralis</name>
    <name type="common">Wall lizard</name>
    <name type="synonym">Lacerta muralis</name>
    <dbReference type="NCBI Taxonomy" id="64176"/>
    <lineage>
        <taxon>Eukaryota</taxon>
        <taxon>Metazoa</taxon>
        <taxon>Chordata</taxon>
        <taxon>Craniata</taxon>
        <taxon>Vertebrata</taxon>
        <taxon>Euteleostomi</taxon>
        <taxon>Lepidosauria</taxon>
        <taxon>Squamata</taxon>
        <taxon>Bifurcata</taxon>
        <taxon>Unidentata</taxon>
        <taxon>Episquamata</taxon>
        <taxon>Laterata</taxon>
        <taxon>Lacertibaenia</taxon>
        <taxon>Lacertidae</taxon>
        <taxon>Podarcis</taxon>
    </lineage>
</organism>
<dbReference type="Ensembl" id="ENSPMRT00000016231.1">
    <property type="protein sequence ID" value="ENSPMRP00000015191.1"/>
    <property type="gene ID" value="ENSPMRG00000010130.1"/>
</dbReference>
<evidence type="ECO:0000313" key="11">
    <source>
        <dbReference type="Proteomes" id="UP000472272"/>
    </source>
</evidence>
<dbReference type="OMA" id="AHQSSEC"/>
<protein>
    <recommendedName>
        <fullName evidence="7">TRAF-type zinc finger domain-containing protein 1</fullName>
    </recommendedName>
</protein>
<evidence type="ECO:0000256" key="2">
    <source>
        <dbReference type="ARBA" id="ARBA00022723"/>
    </source>
</evidence>
<proteinExistence type="predicted"/>
<evidence type="ECO:0000256" key="7">
    <source>
        <dbReference type="ARBA" id="ARBA00040410"/>
    </source>
</evidence>
<accession>A0A670ITU2</accession>
<dbReference type="InterPro" id="IPR013083">
    <property type="entry name" value="Znf_RING/FYVE/PHD"/>
</dbReference>
<dbReference type="PANTHER" id="PTHR16295">
    <property type="entry name" value="TRAF-TYPE ZINC FINGER PROTEIN-RELATED"/>
    <property type="match status" value="1"/>
</dbReference>
<evidence type="ECO:0000256" key="5">
    <source>
        <dbReference type="ARBA" id="ARBA00022990"/>
    </source>
</evidence>
<feature type="domain" description="TRAFD1/XAF1 zinc finger" evidence="9">
    <location>
        <begin position="95"/>
        <end position="136"/>
    </location>
</feature>
<dbReference type="InterPro" id="IPR051986">
    <property type="entry name" value="Innate_Immune_Apopt_Reg"/>
</dbReference>
<comment type="function">
    <text evidence="6">Negative feedback regulator that controls excessive innate immune responses. Regulates both Toll-like receptor 4 (TLR4) and DDX58/RIG1-like helicases (RLH) pathways. May inhibit the LTR pathway by direct interaction with TRAF6 and attenuation of NF-kappa-B activation. May negatively regulate the RLH pathway downstream from MAVS and upstream of NF-kappa-B and IRF3.</text>
</comment>
<evidence type="ECO:0000256" key="3">
    <source>
        <dbReference type="ARBA" id="ARBA00022771"/>
    </source>
</evidence>
<keyword evidence="4" id="KW-0862">Zinc</keyword>
<dbReference type="InterPro" id="IPR049439">
    <property type="entry name" value="TRAFD1-XIAF1_Znf"/>
</dbReference>
<dbReference type="GO" id="GO:0008270">
    <property type="term" value="F:zinc ion binding"/>
    <property type="evidence" value="ECO:0007669"/>
    <property type="project" value="UniProtKB-KW"/>
</dbReference>
<reference evidence="10 11" key="1">
    <citation type="journal article" date="2019" name="Proc. Natl. Acad. Sci. U.S.A.">
        <title>Regulatory changes in pterin and carotenoid genes underlie balanced color polymorphisms in the wall lizard.</title>
        <authorList>
            <person name="Andrade P."/>
            <person name="Pinho C."/>
            <person name="Perez I de Lanuza G."/>
            <person name="Afonso S."/>
            <person name="Brejcha J."/>
            <person name="Rubin C.J."/>
            <person name="Wallerman O."/>
            <person name="Pereira P."/>
            <person name="Sabatino S.J."/>
            <person name="Bellati A."/>
            <person name="Pellitteri-Rosa D."/>
            <person name="Bosakova Z."/>
            <person name="Bunikis I."/>
            <person name="Carretero M.A."/>
            <person name="Feiner N."/>
            <person name="Marsik P."/>
            <person name="Pauperio F."/>
            <person name="Salvi D."/>
            <person name="Soler L."/>
            <person name="While G.M."/>
            <person name="Uller T."/>
            <person name="Font E."/>
            <person name="Andersson L."/>
            <person name="Carneiro M."/>
        </authorList>
    </citation>
    <scope>NUCLEOTIDE SEQUENCE</scope>
</reference>
<evidence type="ECO:0000256" key="1">
    <source>
        <dbReference type="ARBA" id="ARBA00022553"/>
    </source>
</evidence>
<evidence type="ECO:0000256" key="6">
    <source>
        <dbReference type="ARBA" id="ARBA00037636"/>
    </source>
</evidence>
<feature type="region of interest" description="Disordered" evidence="8">
    <location>
        <begin position="477"/>
        <end position="508"/>
    </location>
</feature>
<keyword evidence="11" id="KW-1185">Reference proteome</keyword>
<evidence type="ECO:0000259" key="9">
    <source>
        <dbReference type="Pfam" id="PF21366"/>
    </source>
</evidence>
<dbReference type="Proteomes" id="UP000472272">
    <property type="component" value="Chromosome 8"/>
</dbReference>
<dbReference type="PANTHER" id="PTHR16295:SF19">
    <property type="entry name" value="TRAF-TYPE ZINC FINGER DOMAIN-CONTAINING PROTEIN 1"/>
    <property type="match status" value="1"/>
</dbReference>
<dbReference type="GeneTree" id="ENSGT00530000063869"/>
<reference evidence="10" key="2">
    <citation type="submission" date="2025-08" db="UniProtKB">
        <authorList>
            <consortium name="Ensembl"/>
        </authorList>
    </citation>
    <scope>IDENTIFICATION</scope>
</reference>
<feature type="region of interest" description="Disordered" evidence="8">
    <location>
        <begin position="406"/>
        <end position="448"/>
    </location>
</feature>
<keyword evidence="3" id="KW-0863">Zinc-finger</keyword>
<evidence type="ECO:0000313" key="10">
    <source>
        <dbReference type="Ensembl" id="ENSPMRP00000015191.1"/>
    </source>
</evidence>
<evidence type="ECO:0000256" key="8">
    <source>
        <dbReference type="SAM" id="MobiDB-lite"/>
    </source>
</evidence>
<sequence>MAAVVEQESETQLCNNCKKDIPAANFTIHEIHCSRNIGVCHICKESFPKSEMRSHQELEHTQVVCKCSMKMDSGLLQEHVAAECPLRPVACQHCDIELAFNKLQDHEDYCGARTERCSRCSRNILLRDLKEHPEDCKREAEEARVSQARPCLNSEPVLHSVQTVRNVLHQDNSARSLPRLSRFPESRLYNCLSGDQLPSERNRRNVALSQPDQNQVHLEKMTAPLPFGGEPDCNLDYLLALSLQQENSSHEHSGTQIRRDLWKNICPARAKAAEDFVDADDPDIFPQGLLAPANNALNRPKAETLLPCEFCEKLFPEEDLILHQTGCSPVSALASFRKRSSFVPQADRLQDLWEQLQSSQSAGSRETVPLQHDSSSSLMLPCEFCGVQLEEEILFHHQDQCDLRPATAPSIGRASSQQGTPAVDNLERTSSPDLPRRRIRHQGEISPQYLEEFRQQKPPHPIRGKPSRNNLVAARHIQQAPPNNTRDGNLGPSERGKPKELGIGGGRGRVLSDHAAAAPLPTRRCPFTVSPSGYVPSFPVTVPARPSLRREGVRSPASPSHYNNTKVRTVAGSSSPFRLMVLCEFK</sequence>
<gene>
    <name evidence="10" type="primary">TRAFD1</name>
</gene>
<dbReference type="GO" id="GO:0005739">
    <property type="term" value="C:mitochondrion"/>
    <property type="evidence" value="ECO:0007669"/>
    <property type="project" value="TreeGrafter"/>
</dbReference>
<dbReference type="AlphaFoldDB" id="A0A670ITU2"/>
<dbReference type="Gene3D" id="3.30.40.10">
    <property type="entry name" value="Zinc/RING finger domain, C3HC4 (zinc finger)"/>
    <property type="match status" value="1"/>
</dbReference>
<name>A0A670ITU2_PODMU</name>
<reference evidence="10" key="3">
    <citation type="submission" date="2025-09" db="UniProtKB">
        <authorList>
            <consortium name="Ensembl"/>
        </authorList>
    </citation>
    <scope>IDENTIFICATION</scope>
</reference>
<keyword evidence="1" id="KW-0597">Phosphoprotein</keyword>
<dbReference type="Pfam" id="PF21366">
    <property type="entry name" value="TRAFD1-XIAF1_ZnF"/>
    <property type="match status" value="1"/>
</dbReference>
<evidence type="ECO:0000256" key="4">
    <source>
        <dbReference type="ARBA" id="ARBA00022833"/>
    </source>
</evidence>